<comment type="caution">
    <text evidence="2">The sequence shown here is derived from an EMBL/GenBank/DDBJ whole genome shotgun (WGS) entry which is preliminary data.</text>
</comment>
<feature type="transmembrane region" description="Helical" evidence="1">
    <location>
        <begin position="229"/>
        <end position="248"/>
    </location>
</feature>
<organism evidence="2 3">
    <name type="scientific">Hohenbuehelia grisea</name>
    <dbReference type="NCBI Taxonomy" id="104357"/>
    <lineage>
        <taxon>Eukaryota</taxon>
        <taxon>Fungi</taxon>
        <taxon>Dikarya</taxon>
        <taxon>Basidiomycota</taxon>
        <taxon>Agaricomycotina</taxon>
        <taxon>Agaricomycetes</taxon>
        <taxon>Agaricomycetidae</taxon>
        <taxon>Agaricales</taxon>
        <taxon>Pleurotineae</taxon>
        <taxon>Pleurotaceae</taxon>
        <taxon>Hohenbuehelia</taxon>
    </lineage>
</organism>
<keyword evidence="3" id="KW-1185">Reference proteome</keyword>
<gene>
    <name evidence="2" type="ORF">HGRIS_010695</name>
</gene>
<keyword evidence="1" id="KW-0472">Membrane</keyword>
<evidence type="ECO:0000313" key="2">
    <source>
        <dbReference type="EMBL" id="KAL0948071.1"/>
    </source>
</evidence>
<keyword evidence="1" id="KW-0812">Transmembrane</keyword>
<sequence length="249" mass="28136">MKQRTRRSTSSALKRCSRCQRPALTCVRGCYLFYGIASMLVLPTHEGLGGTWKWAKGCRKSVEYCLTTPMAPYVRVVNVTLTRYKPKEILNPFAQCLATLPNLQTINVVHAHTQITTFLKNAFQGVDLPSVRRILLPTQAHEILRCCPNVRRVMCTEGDGSQLLSAIAKNCKSVEYLDNFRLHDDKIIKRQPCSFTSRRFSPYPVDIPGIPKAVPNLQRLDLWSSTSPVSVKTFFVSFVVLMIAGHFFP</sequence>
<evidence type="ECO:0000313" key="3">
    <source>
        <dbReference type="Proteomes" id="UP001556367"/>
    </source>
</evidence>
<dbReference type="Proteomes" id="UP001556367">
    <property type="component" value="Unassembled WGS sequence"/>
</dbReference>
<evidence type="ECO:0000256" key="1">
    <source>
        <dbReference type="SAM" id="Phobius"/>
    </source>
</evidence>
<reference evidence="3" key="1">
    <citation type="submission" date="2024-06" db="EMBL/GenBank/DDBJ databases">
        <title>Multi-omics analyses provide insights into the biosynthesis of the anticancer antibiotic pleurotin in Hohenbuehelia grisea.</title>
        <authorList>
            <person name="Weaver J.A."/>
            <person name="Alberti F."/>
        </authorList>
    </citation>
    <scope>NUCLEOTIDE SEQUENCE [LARGE SCALE GENOMIC DNA]</scope>
    <source>
        <strain evidence="3">T-177</strain>
    </source>
</reference>
<accession>A0ABR3IXZ9</accession>
<keyword evidence="1" id="KW-1133">Transmembrane helix</keyword>
<dbReference type="EMBL" id="JASNQZ010000014">
    <property type="protein sequence ID" value="KAL0948071.1"/>
    <property type="molecule type" value="Genomic_DNA"/>
</dbReference>
<proteinExistence type="predicted"/>
<protein>
    <submittedName>
        <fullName evidence="2">Uncharacterized protein</fullName>
    </submittedName>
</protein>
<name>A0ABR3IXZ9_9AGAR</name>